<accession>A0A437JE52</accession>
<dbReference type="RefSeq" id="WP_127689427.1">
    <property type="nucleotide sequence ID" value="NZ_RZUL01000001.1"/>
</dbReference>
<dbReference type="GO" id="GO:0016226">
    <property type="term" value="P:iron-sulfur cluster assembly"/>
    <property type="evidence" value="ECO:0007669"/>
    <property type="project" value="TreeGrafter"/>
</dbReference>
<dbReference type="SUPFAM" id="SSF103025">
    <property type="entry name" value="Folate-binding domain"/>
    <property type="match status" value="1"/>
</dbReference>
<dbReference type="OrthoDB" id="9796287at2"/>
<evidence type="ECO:0000313" key="3">
    <source>
        <dbReference type="Proteomes" id="UP000282977"/>
    </source>
</evidence>
<sequence>MTDTTPHGMLPDRAVLRVSGAEARAFLQGLVTQDVIGLVPGVPRWSGLLTPQGKALFDFMLWADGDDVLIDCEAAQGDALMRRLSMYRLRRPVTIARDPAMAVHWALDEPGQSRDPRLPTLGYRWLAPADGQDVSAAWRRHRLSLQVFEGVAELGQDQTLWLEANAEALNGVDFTKGCYIGQENTARMHYRSKVNRRLVAVPLAQADSKRQRLALVAYGVSIEHRRVEDMVTLALPDWLSAAITAPAEG</sequence>
<dbReference type="Gene3D" id="3.30.1360.120">
    <property type="entry name" value="Probable tRNA modification gtpase trme, domain 1"/>
    <property type="match status" value="2"/>
</dbReference>
<dbReference type="EMBL" id="RZUL01000001">
    <property type="protein sequence ID" value="RVT43892.1"/>
    <property type="molecule type" value="Genomic_DNA"/>
</dbReference>
<keyword evidence="1" id="KW-0809">Transit peptide</keyword>
<keyword evidence="3" id="KW-1185">Reference proteome</keyword>
<dbReference type="InterPro" id="IPR045179">
    <property type="entry name" value="YgfZ/GcvT"/>
</dbReference>
<gene>
    <name evidence="2" type="ORF">ENE74_04730</name>
</gene>
<protein>
    <submittedName>
        <fullName evidence="2">Folate-binding protein</fullName>
    </submittedName>
</protein>
<dbReference type="Proteomes" id="UP000282977">
    <property type="component" value="Unassembled WGS sequence"/>
</dbReference>
<dbReference type="PANTHER" id="PTHR22602">
    <property type="entry name" value="TRANSFERASE CAF17, MITOCHONDRIAL-RELATED"/>
    <property type="match status" value="1"/>
</dbReference>
<proteinExistence type="predicted"/>
<evidence type="ECO:0000313" key="2">
    <source>
        <dbReference type="EMBL" id="RVT43892.1"/>
    </source>
</evidence>
<dbReference type="InterPro" id="IPR027266">
    <property type="entry name" value="TrmE/GcvT-like"/>
</dbReference>
<dbReference type="AlphaFoldDB" id="A0A437JE52"/>
<organism evidence="2 3">
    <name type="scientific">Sphingobium algorifonticola</name>
    <dbReference type="NCBI Taxonomy" id="2008318"/>
    <lineage>
        <taxon>Bacteria</taxon>
        <taxon>Pseudomonadati</taxon>
        <taxon>Pseudomonadota</taxon>
        <taxon>Alphaproteobacteria</taxon>
        <taxon>Sphingomonadales</taxon>
        <taxon>Sphingomonadaceae</taxon>
        <taxon>Sphingobium</taxon>
    </lineage>
</organism>
<reference evidence="2 3" key="1">
    <citation type="submission" date="2019-01" db="EMBL/GenBank/DDBJ databases">
        <authorList>
            <person name="Chen W.-M."/>
        </authorList>
    </citation>
    <scope>NUCLEOTIDE SEQUENCE [LARGE SCALE GENOMIC DNA]</scope>
    <source>
        <strain evidence="2 3">TLA-22</strain>
    </source>
</reference>
<evidence type="ECO:0000256" key="1">
    <source>
        <dbReference type="ARBA" id="ARBA00022946"/>
    </source>
</evidence>
<dbReference type="InterPro" id="IPR017703">
    <property type="entry name" value="YgfZ/GCV_T_CS"/>
</dbReference>
<dbReference type="PANTHER" id="PTHR22602:SF0">
    <property type="entry name" value="TRANSFERASE CAF17, MITOCHONDRIAL-RELATED"/>
    <property type="match status" value="1"/>
</dbReference>
<comment type="caution">
    <text evidence="2">The sequence shown here is derived from an EMBL/GenBank/DDBJ whole genome shotgun (WGS) entry which is preliminary data.</text>
</comment>
<name>A0A437JE52_9SPHN</name>
<dbReference type="NCBIfam" id="TIGR03317">
    <property type="entry name" value="ygfZ_signature"/>
    <property type="match status" value="1"/>
</dbReference>